<feature type="transmembrane region" description="Helical" evidence="1">
    <location>
        <begin position="163"/>
        <end position="186"/>
    </location>
</feature>
<protein>
    <submittedName>
        <fullName evidence="2">DMT family transporter</fullName>
    </submittedName>
</protein>
<evidence type="ECO:0000313" key="3">
    <source>
        <dbReference type="Proteomes" id="UP000820669"/>
    </source>
</evidence>
<evidence type="ECO:0000313" key="2">
    <source>
        <dbReference type="EMBL" id="NMH99301.1"/>
    </source>
</evidence>
<keyword evidence="1" id="KW-0472">Membrane</keyword>
<dbReference type="EMBL" id="JAAXLA010000034">
    <property type="protein sequence ID" value="NMH99301.1"/>
    <property type="molecule type" value="Genomic_DNA"/>
</dbReference>
<comment type="caution">
    <text evidence="2">The sequence shown here is derived from an EMBL/GenBank/DDBJ whole genome shotgun (WGS) entry which is preliminary data.</text>
</comment>
<proteinExistence type="predicted"/>
<feature type="transmembrane region" description="Helical" evidence="1">
    <location>
        <begin position="136"/>
        <end position="156"/>
    </location>
</feature>
<feature type="transmembrane region" description="Helical" evidence="1">
    <location>
        <begin position="257"/>
        <end position="280"/>
    </location>
</feature>
<dbReference type="PANTHER" id="PTHR40761:SF1">
    <property type="entry name" value="CONSERVED INTEGRAL MEMBRANE ALANINE VALINE AND LEUCINE RICH PROTEIN-RELATED"/>
    <property type="match status" value="1"/>
</dbReference>
<dbReference type="NCBIfam" id="NF038012">
    <property type="entry name" value="DMT_1"/>
    <property type="match status" value="1"/>
</dbReference>
<gene>
    <name evidence="2" type="ORF">HF526_18580</name>
</gene>
<feature type="transmembrane region" description="Helical" evidence="1">
    <location>
        <begin position="225"/>
        <end position="251"/>
    </location>
</feature>
<accession>A0ABX1SFZ4</accession>
<reference evidence="2 3" key="1">
    <citation type="submission" date="2020-04" db="EMBL/GenBank/DDBJ databases">
        <authorList>
            <person name="Klaysubun C."/>
            <person name="Duangmal K."/>
            <person name="Lipun K."/>
        </authorList>
    </citation>
    <scope>NUCLEOTIDE SEQUENCE [LARGE SCALE GENOMIC DNA]</scope>
    <source>
        <strain evidence="2 3">K10HN5</strain>
    </source>
</reference>
<feature type="transmembrane region" description="Helical" evidence="1">
    <location>
        <begin position="49"/>
        <end position="76"/>
    </location>
</feature>
<name>A0ABX1SFZ4_9PSEU</name>
<feature type="transmembrane region" description="Helical" evidence="1">
    <location>
        <begin position="103"/>
        <end position="121"/>
    </location>
</feature>
<evidence type="ECO:0000256" key="1">
    <source>
        <dbReference type="SAM" id="Phobius"/>
    </source>
</evidence>
<sequence>MLLVAVPTAVAAAASFGLASALQWRATKEVPATGVLSPRLLLELIRQPLWVLSTGIVVLGLALQVLALAFAPLALVQPLLVTDILFGTVFSAWLGHRRLDRQILLGASACAVGLAALLSLAQPSGGSADLPPLPEVLPLAVVLVAIVVGCLVVAAASRFSGNAHVAALAVATGVCYGVTAGLIKVVTGEIRSGGLPEMFSHPAFYVVCVIGPIGFLLSQHTFQQGVLIAPALAIITIVDPLVGIAIGVAWLGERLDISPPALAGEAISGVVVIAGVALLAHRGTQLRHDVDRQAEAGTGARSAG</sequence>
<organism evidence="2 3">
    <name type="scientific">Pseudonocardia acidicola</name>
    <dbReference type="NCBI Taxonomy" id="2724939"/>
    <lineage>
        <taxon>Bacteria</taxon>
        <taxon>Bacillati</taxon>
        <taxon>Actinomycetota</taxon>
        <taxon>Actinomycetes</taxon>
        <taxon>Pseudonocardiales</taxon>
        <taxon>Pseudonocardiaceae</taxon>
        <taxon>Pseudonocardia</taxon>
    </lineage>
</organism>
<keyword evidence="1" id="KW-1133">Transmembrane helix</keyword>
<keyword evidence="3" id="KW-1185">Reference proteome</keyword>
<dbReference type="Proteomes" id="UP000820669">
    <property type="component" value="Unassembled WGS sequence"/>
</dbReference>
<feature type="transmembrane region" description="Helical" evidence="1">
    <location>
        <begin position="198"/>
        <end position="218"/>
    </location>
</feature>
<keyword evidence="1" id="KW-0812">Transmembrane</keyword>
<dbReference type="PANTHER" id="PTHR40761">
    <property type="entry name" value="CONSERVED INTEGRAL MEMBRANE ALANINE VALINE AND LEUCINE RICH PROTEIN-RELATED"/>
    <property type="match status" value="1"/>
</dbReference>